<keyword evidence="2" id="KW-1185">Reference proteome</keyword>
<dbReference type="Proteomes" id="UP000199233">
    <property type="component" value="Unassembled WGS sequence"/>
</dbReference>
<sequence length="305" mass="33567">MSLPSFAVIVPTLNPGQAWPPLLDALKAQAGAAPLLMIDSSSDDGSVEQAEQRGLRVIRIARGEFDHGGTRQRAAEAVEAEVLIYLTQDALPAAPDSLAQILAPFADPQVGAAYGRQLPRPGASVIEAHARLFNYPARPHRARLADAARMGLKAPFMSNSFAAYRRSALLAVGGFPRGVINSEDMHVGARLLRAGWTVAYAAQATVYHSHRYSPWQDFQRNFDVGVFHAREPWIRESFGGAAGEGFRFVRSELAHLWREAPLRIPEALLRSTAKLLAWRLGLLEARLPPALKRRLSMQKHYWRGA</sequence>
<evidence type="ECO:0000313" key="2">
    <source>
        <dbReference type="Proteomes" id="UP000199233"/>
    </source>
</evidence>
<accession>A0A1H9MFN6</accession>
<evidence type="ECO:0000313" key="1">
    <source>
        <dbReference type="EMBL" id="SER21983.1"/>
    </source>
</evidence>
<dbReference type="RefSeq" id="WP_093289649.1">
    <property type="nucleotide sequence ID" value="NZ_FOFS01000022.1"/>
</dbReference>
<organism evidence="1 2">
    <name type="scientific">Solimonas aquatica</name>
    <dbReference type="NCBI Taxonomy" id="489703"/>
    <lineage>
        <taxon>Bacteria</taxon>
        <taxon>Pseudomonadati</taxon>
        <taxon>Pseudomonadota</taxon>
        <taxon>Gammaproteobacteria</taxon>
        <taxon>Nevskiales</taxon>
        <taxon>Nevskiaceae</taxon>
        <taxon>Solimonas</taxon>
    </lineage>
</organism>
<reference evidence="1 2" key="1">
    <citation type="submission" date="2016-10" db="EMBL/GenBank/DDBJ databases">
        <authorList>
            <person name="de Groot N.N."/>
        </authorList>
    </citation>
    <scope>NUCLEOTIDE SEQUENCE [LARGE SCALE GENOMIC DNA]</scope>
    <source>
        <strain evidence="1 2">DSM 25927</strain>
    </source>
</reference>
<dbReference type="SUPFAM" id="SSF53448">
    <property type="entry name" value="Nucleotide-diphospho-sugar transferases"/>
    <property type="match status" value="1"/>
</dbReference>
<dbReference type="GO" id="GO:0016740">
    <property type="term" value="F:transferase activity"/>
    <property type="evidence" value="ECO:0007669"/>
    <property type="project" value="UniProtKB-KW"/>
</dbReference>
<dbReference type="EMBL" id="FOFS01000022">
    <property type="protein sequence ID" value="SER21983.1"/>
    <property type="molecule type" value="Genomic_DNA"/>
</dbReference>
<name>A0A1H9MFN6_9GAMM</name>
<dbReference type="STRING" id="489703.SAMN04488038_1224"/>
<dbReference type="PANTHER" id="PTHR43685">
    <property type="entry name" value="GLYCOSYLTRANSFERASE"/>
    <property type="match status" value="1"/>
</dbReference>
<gene>
    <name evidence="1" type="ORF">SAMN04488038_1224</name>
</gene>
<dbReference type="PANTHER" id="PTHR43685:SF13">
    <property type="entry name" value="O ANTIGEN BIOSYNTHESIS RHAMNOSYLTRANSFERASE RFBN"/>
    <property type="match status" value="1"/>
</dbReference>
<dbReference type="Pfam" id="PF13641">
    <property type="entry name" value="Glyco_tranf_2_3"/>
    <property type="match status" value="1"/>
</dbReference>
<dbReference type="GO" id="GO:0044010">
    <property type="term" value="P:single-species biofilm formation"/>
    <property type="evidence" value="ECO:0007669"/>
    <property type="project" value="TreeGrafter"/>
</dbReference>
<dbReference type="Gene3D" id="3.90.550.10">
    <property type="entry name" value="Spore Coat Polysaccharide Biosynthesis Protein SpsA, Chain A"/>
    <property type="match status" value="1"/>
</dbReference>
<proteinExistence type="predicted"/>
<protein>
    <submittedName>
        <fullName evidence="1">Rhamnosyltransferase</fullName>
    </submittedName>
</protein>
<dbReference type="AlphaFoldDB" id="A0A1H9MFN6"/>
<dbReference type="InterPro" id="IPR029044">
    <property type="entry name" value="Nucleotide-diphossugar_trans"/>
</dbReference>
<dbReference type="OrthoDB" id="9790005at2"/>
<keyword evidence="1" id="KW-0808">Transferase</keyword>
<dbReference type="InterPro" id="IPR050834">
    <property type="entry name" value="Glycosyltransf_2"/>
</dbReference>